<evidence type="ECO:0008006" key="3">
    <source>
        <dbReference type="Google" id="ProtNLM"/>
    </source>
</evidence>
<organism evidence="1 2">
    <name type="scientific">Rhizosphaericola mali</name>
    <dbReference type="NCBI Taxonomy" id="2545455"/>
    <lineage>
        <taxon>Bacteria</taxon>
        <taxon>Pseudomonadati</taxon>
        <taxon>Bacteroidota</taxon>
        <taxon>Chitinophagia</taxon>
        <taxon>Chitinophagales</taxon>
        <taxon>Chitinophagaceae</taxon>
        <taxon>Rhizosphaericola</taxon>
    </lineage>
</organism>
<evidence type="ECO:0000313" key="2">
    <source>
        <dbReference type="Proteomes" id="UP000292424"/>
    </source>
</evidence>
<reference evidence="1 2" key="1">
    <citation type="submission" date="2019-09" db="EMBL/GenBank/DDBJ databases">
        <title>Complete genome sequence of Arachidicoccus sp. B3-10 isolated from apple orchard soil.</title>
        <authorList>
            <person name="Kim H.S."/>
            <person name="Han K.-I."/>
            <person name="Suh M.K."/>
            <person name="Lee K.C."/>
            <person name="Eom M.K."/>
            <person name="Kim J.-S."/>
            <person name="Kang S.W."/>
            <person name="Sin Y."/>
            <person name="Lee J.-S."/>
        </authorList>
    </citation>
    <scope>NUCLEOTIDE SEQUENCE [LARGE SCALE GENOMIC DNA]</scope>
    <source>
        <strain evidence="1 2">B3-10</strain>
    </source>
</reference>
<dbReference type="KEGG" id="arac:E0W69_019585"/>
<proteinExistence type="predicted"/>
<name>A0A5P2G9Z3_9BACT</name>
<dbReference type="Proteomes" id="UP000292424">
    <property type="component" value="Chromosome"/>
</dbReference>
<dbReference type="RefSeq" id="WP_131331746.1">
    <property type="nucleotide sequence ID" value="NZ_CP044016.1"/>
</dbReference>
<dbReference type="AlphaFoldDB" id="A0A5P2G9Z3"/>
<protein>
    <recommendedName>
        <fullName evidence="3">GNAT family N-acetyltransferase</fullName>
    </recommendedName>
</protein>
<evidence type="ECO:0000313" key="1">
    <source>
        <dbReference type="EMBL" id="QES90762.1"/>
    </source>
</evidence>
<dbReference type="OrthoDB" id="1113003at2"/>
<sequence length="310" mass="36598">MNSPLIRKISRQNLDEIKYNNCLQNAINYQVYAEIWYLDIVAEKKWDCLIYGDYEVIMPLPFQYFLFIKFITLPPFCQQLGLFYNTTITDSVFNHFITYIKSKRVRGYTFNHHNVNNHPFIGNKCKNHILSIDNPAEVIIQKFARDRKRELKKSEQLKGNIQVSQNINMFFSLIANEYNYVRKNKHYALLRTIITSIQKNNVGFLLEYSIQDIQCNYRLILKNKNKFIILASARKKEKLYNSTSTAIIVHLIKNNSPEIKYLDFEGSDLSGVAAFNESLGAKPEFYTFYKNSFSHDKLLNIYNKFLRLKL</sequence>
<accession>A0A5P2G9Z3</accession>
<dbReference type="EMBL" id="CP044016">
    <property type="protein sequence ID" value="QES90762.1"/>
    <property type="molecule type" value="Genomic_DNA"/>
</dbReference>
<gene>
    <name evidence="1" type="ORF">E0W69_019585</name>
</gene>
<keyword evidence="2" id="KW-1185">Reference proteome</keyword>